<dbReference type="InterPro" id="IPR052091">
    <property type="entry name" value="Beta-ala_Activ/Resist"/>
</dbReference>
<keyword evidence="4" id="KW-1185">Reference proteome</keyword>
<sequence length="592" mass="65277">MITVPFSIQEVCDSGEELLLSAHAVCERVVSLKHAFRDISTGIVALLMERSSQLVCAVVALVELHIPFIIVQQAHDPVSLGARWIFDGEQVSVSVKLFRVFLKLLQLVLLRERFSILSTDVILCSTSFCFDPSIVELFLSFTSGARLLLVPDRVRSQPHLLASILKKYKPTVVQLTPSVLSLLDEATLSWIFGDLSPIRCLLIGGERFPLKLVRLFRTPSNPTRIFDVYGITEVSCWATVAEISHKCNHVAVGTPLRSTLLSVSEESELLIGGTRRCCVNGTWSGEFTATGDVVEEIDGHLVIVGRTDDQTLIHCRFEASPAICGEFIVIGGYDGGVYFLSADTGAVEWRFTCGDVIKAACAVEDNQFVYVPAYNRKLFKINPKSRECVWSCDIRSGSPANAVIVKKCILQTTIKGSVEAIDALTGMHLWIYQVQAPVFSSVTAFDYSGFIGSVDGMITKLSLKNGKKDIATNVREPIFASVSISGKFLYIVTERGSLFIADLMLRIIRHFSFPSCSFVVPVISISHTVLGIISSSGLFIMFSEDIDPFDEISGGGWWVELQERGTTQRLAWTHTASAFDHIILHVVLVRLL</sequence>
<dbReference type="InterPro" id="IPR000873">
    <property type="entry name" value="AMP-dep_synth/lig_dom"/>
</dbReference>
<dbReference type="EMBL" id="JARK01001478">
    <property type="protein sequence ID" value="EYB97284.1"/>
    <property type="molecule type" value="Genomic_DNA"/>
</dbReference>
<name>A0A016T3W5_9BILA</name>
<proteinExistence type="predicted"/>
<comment type="caution">
    <text evidence="3">The sequence shown here is derived from an EMBL/GenBank/DDBJ whole genome shotgun (WGS) entry which is preliminary data.</text>
</comment>
<dbReference type="SMART" id="SM00564">
    <property type="entry name" value="PQQ"/>
    <property type="match status" value="4"/>
</dbReference>
<dbReference type="STRING" id="53326.A0A016T3W5"/>
<organism evidence="3 4">
    <name type="scientific">Ancylostoma ceylanicum</name>
    <dbReference type="NCBI Taxonomy" id="53326"/>
    <lineage>
        <taxon>Eukaryota</taxon>
        <taxon>Metazoa</taxon>
        <taxon>Ecdysozoa</taxon>
        <taxon>Nematoda</taxon>
        <taxon>Chromadorea</taxon>
        <taxon>Rhabditida</taxon>
        <taxon>Rhabditina</taxon>
        <taxon>Rhabditomorpha</taxon>
        <taxon>Strongyloidea</taxon>
        <taxon>Ancylostomatidae</taxon>
        <taxon>Ancylostomatinae</taxon>
        <taxon>Ancylostoma</taxon>
    </lineage>
</organism>
<dbReference type="InterPro" id="IPR015943">
    <property type="entry name" value="WD40/YVTN_repeat-like_dom_sf"/>
</dbReference>
<dbReference type="Pfam" id="PF13570">
    <property type="entry name" value="Beta-prop_ACSF4"/>
    <property type="match status" value="1"/>
</dbReference>
<dbReference type="GO" id="GO:0043041">
    <property type="term" value="P:amino acid activation for nonribosomal peptide biosynthetic process"/>
    <property type="evidence" value="ECO:0007669"/>
    <property type="project" value="TreeGrafter"/>
</dbReference>
<accession>A0A016T3W5</accession>
<dbReference type="Gene3D" id="3.40.50.980">
    <property type="match status" value="1"/>
</dbReference>
<protein>
    <submittedName>
        <fullName evidence="3">Uncharacterized protein</fullName>
    </submittedName>
</protein>
<evidence type="ECO:0000313" key="3">
    <source>
        <dbReference type="EMBL" id="EYB97284.1"/>
    </source>
</evidence>
<dbReference type="Proteomes" id="UP000024635">
    <property type="component" value="Unassembled WGS sequence"/>
</dbReference>
<dbReference type="InterPro" id="IPR018391">
    <property type="entry name" value="PQQ_b-propeller_rpt"/>
</dbReference>
<evidence type="ECO:0000259" key="2">
    <source>
        <dbReference type="Pfam" id="PF13570"/>
    </source>
</evidence>
<dbReference type="OrthoDB" id="408177at2759"/>
<dbReference type="Pfam" id="PF00501">
    <property type="entry name" value="AMP-binding"/>
    <property type="match status" value="1"/>
</dbReference>
<reference evidence="4" key="1">
    <citation type="journal article" date="2015" name="Nat. Genet.">
        <title>The genome and transcriptome of the zoonotic hookworm Ancylostoma ceylanicum identify infection-specific gene families.</title>
        <authorList>
            <person name="Schwarz E.M."/>
            <person name="Hu Y."/>
            <person name="Antoshechkin I."/>
            <person name="Miller M.M."/>
            <person name="Sternberg P.W."/>
            <person name="Aroian R.V."/>
        </authorList>
    </citation>
    <scope>NUCLEOTIDE SEQUENCE</scope>
    <source>
        <strain evidence="4">HY135</strain>
    </source>
</reference>
<dbReference type="PANTHER" id="PTHR44394:SF1">
    <property type="entry name" value="BETA-ALANINE-ACTIVATING ENZYME"/>
    <property type="match status" value="1"/>
</dbReference>
<dbReference type="PANTHER" id="PTHR44394">
    <property type="entry name" value="BETA-ALANINE-ACTIVATING ENZYME"/>
    <property type="match status" value="1"/>
</dbReference>
<dbReference type="Gene3D" id="2.130.10.10">
    <property type="entry name" value="YVTN repeat-like/Quinoprotein amine dehydrogenase"/>
    <property type="match status" value="1"/>
</dbReference>
<dbReference type="AlphaFoldDB" id="A0A016T3W5"/>
<dbReference type="InterPro" id="IPR002372">
    <property type="entry name" value="PQQ_rpt_dom"/>
</dbReference>
<evidence type="ECO:0000313" key="4">
    <source>
        <dbReference type="Proteomes" id="UP000024635"/>
    </source>
</evidence>
<gene>
    <name evidence="3" type="primary">Acey_s0142.g2339</name>
    <name evidence="3" type="synonym">Acey-W09D6.1</name>
    <name evidence="3" type="ORF">Y032_0142g2339</name>
</gene>
<dbReference type="SUPFAM" id="SSF50998">
    <property type="entry name" value="Quinoprotein alcohol dehydrogenase-like"/>
    <property type="match status" value="1"/>
</dbReference>
<feature type="domain" description="AMP-dependent synthetase/ligase" evidence="1">
    <location>
        <begin position="111"/>
        <end position="267"/>
    </location>
</feature>
<dbReference type="SUPFAM" id="SSF56801">
    <property type="entry name" value="Acetyl-CoA synthetase-like"/>
    <property type="match status" value="1"/>
</dbReference>
<feature type="domain" description="Pyrrolo-quinoline quinone repeat" evidence="2">
    <location>
        <begin position="311"/>
        <end position="543"/>
    </location>
</feature>
<evidence type="ECO:0000259" key="1">
    <source>
        <dbReference type="Pfam" id="PF00501"/>
    </source>
</evidence>
<dbReference type="InterPro" id="IPR011047">
    <property type="entry name" value="Quinoprotein_ADH-like_sf"/>
</dbReference>